<evidence type="ECO:0000313" key="2">
    <source>
        <dbReference type="EMBL" id="NGN68672.1"/>
    </source>
</evidence>
<evidence type="ECO:0000313" key="3">
    <source>
        <dbReference type="Proteomes" id="UP000481583"/>
    </source>
</evidence>
<protein>
    <submittedName>
        <fullName evidence="2">VOC family protein</fullName>
    </submittedName>
</protein>
<accession>A0A6G4U9I5</accession>
<gene>
    <name evidence="2" type="ORF">G5C51_32875</name>
</gene>
<dbReference type="PANTHER" id="PTHR35908:SF1">
    <property type="entry name" value="CONSERVED PROTEIN"/>
    <property type="match status" value="1"/>
</dbReference>
<feature type="domain" description="Glyoxalase-like" evidence="1">
    <location>
        <begin position="10"/>
        <end position="121"/>
    </location>
</feature>
<dbReference type="InterPro" id="IPR041581">
    <property type="entry name" value="Glyoxalase_6"/>
</dbReference>
<dbReference type="Pfam" id="PF18029">
    <property type="entry name" value="Glyoxalase_6"/>
    <property type="match status" value="1"/>
</dbReference>
<dbReference type="InterPro" id="IPR029068">
    <property type="entry name" value="Glyas_Bleomycin-R_OHBP_Dase"/>
</dbReference>
<dbReference type="RefSeq" id="WP_165242837.1">
    <property type="nucleotide sequence ID" value="NZ_JAAKZV010000221.1"/>
</dbReference>
<dbReference type="AlphaFoldDB" id="A0A6G4U9I5"/>
<proteinExistence type="predicted"/>
<dbReference type="Gene3D" id="3.10.180.10">
    <property type="entry name" value="2,3-Dihydroxybiphenyl 1,2-Dioxygenase, domain 1"/>
    <property type="match status" value="1"/>
</dbReference>
<dbReference type="EMBL" id="JAAKZV010000221">
    <property type="protein sequence ID" value="NGN68672.1"/>
    <property type="molecule type" value="Genomic_DNA"/>
</dbReference>
<name>A0A6G4U9I5_9ACTN</name>
<reference evidence="2 3" key="1">
    <citation type="submission" date="2020-02" db="EMBL/GenBank/DDBJ databases">
        <title>Whole-genome analyses of novel actinobacteria.</title>
        <authorList>
            <person name="Sahin N."/>
        </authorList>
    </citation>
    <scope>NUCLEOTIDE SEQUENCE [LARGE SCALE GENOMIC DNA]</scope>
    <source>
        <strain evidence="2 3">A7024</strain>
    </source>
</reference>
<sequence length="131" mass="14367">MSSYVNPVRHITFDAHDPYRIAEFWAAVTGYKITDEDAPGDDEVLIESGQPGVPGLLFIRVPEGKTVKNRLHLDIQPPTGTRDGEVERLAGLGARVVADHRTDEGLGWVLMGDPEGNEFCVERSAVERGLV</sequence>
<dbReference type="PANTHER" id="PTHR35908">
    <property type="entry name" value="HYPOTHETICAL FUSION PROTEIN"/>
    <property type="match status" value="1"/>
</dbReference>
<dbReference type="Proteomes" id="UP000481583">
    <property type="component" value="Unassembled WGS sequence"/>
</dbReference>
<keyword evidence="3" id="KW-1185">Reference proteome</keyword>
<evidence type="ECO:0000259" key="1">
    <source>
        <dbReference type="Pfam" id="PF18029"/>
    </source>
</evidence>
<comment type="caution">
    <text evidence="2">The sequence shown here is derived from an EMBL/GenBank/DDBJ whole genome shotgun (WGS) entry which is preliminary data.</text>
</comment>
<dbReference type="SUPFAM" id="SSF54593">
    <property type="entry name" value="Glyoxalase/Bleomycin resistance protein/Dihydroxybiphenyl dioxygenase"/>
    <property type="match status" value="1"/>
</dbReference>
<organism evidence="2 3">
    <name type="scientific">Streptomyces coryli</name>
    <dbReference type="NCBI Taxonomy" id="1128680"/>
    <lineage>
        <taxon>Bacteria</taxon>
        <taxon>Bacillati</taxon>
        <taxon>Actinomycetota</taxon>
        <taxon>Actinomycetes</taxon>
        <taxon>Kitasatosporales</taxon>
        <taxon>Streptomycetaceae</taxon>
        <taxon>Streptomyces</taxon>
    </lineage>
</organism>